<dbReference type="GO" id="GO:0009306">
    <property type="term" value="P:protein secretion"/>
    <property type="evidence" value="ECO:0007669"/>
    <property type="project" value="InterPro"/>
</dbReference>
<dbReference type="STRING" id="396588.Tgr7_0235"/>
<keyword evidence="7" id="KW-0653">Protein transport</keyword>
<sequence precursor="true">MRTTRRRQRGVALITALLVVVLATLAAVAMVARQHLDIRRAGNMLGQDQAYLIALAAEGYALGLLSSDDRDLPWEGCISPPLWVTLEEAQMEVWLEDMHCRFNLNNLAARDDAAANGFIRLLEGVRAQTPDLSLDPEGLTAAVRDWMNPETDDPYYRLATPPYLSANRPMIVAAELRRVQGMNNELWQALSPYVTALPATGTTMNLEFAEPVLQDAFPDRGEVVASRFFRLGVHAELGGRRFLLCSLLDTGNISVVWRSQSMCED</sequence>
<keyword evidence="12" id="KW-1185">Reference proteome</keyword>
<evidence type="ECO:0000256" key="4">
    <source>
        <dbReference type="ARBA" id="ARBA00022475"/>
    </source>
</evidence>
<keyword evidence="5" id="KW-0997">Cell inner membrane</keyword>
<evidence type="ECO:0000256" key="1">
    <source>
        <dbReference type="ARBA" id="ARBA00004533"/>
    </source>
</evidence>
<accession>B8GU51</accession>
<dbReference type="Pfam" id="PF21687">
    <property type="entry name" value="T2SSK_1st"/>
    <property type="match status" value="1"/>
</dbReference>
<dbReference type="InterPro" id="IPR045584">
    <property type="entry name" value="Pilin-like"/>
</dbReference>
<dbReference type="PANTHER" id="PTHR38831">
    <property type="entry name" value="TYPE II SECRETION SYSTEM PROTEIN K"/>
    <property type="match status" value="1"/>
</dbReference>
<dbReference type="NCBIfam" id="NF037980">
    <property type="entry name" value="T2SS_GspK"/>
    <property type="match status" value="1"/>
</dbReference>
<dbReference type="InterPro" id="IPR049031">
    <property type="entry name" value="T2SSK_SAM-like_1st"/>
</dbReference>
<keyword evidence="3" id="KW-0813">Transport</keyword>
<proteinExistence type="inferred from homology"/>
<keyword evidence="6" id="KW-0812">Transmembrane</keyword>
<evidence type="ECO:0000313" key="12">
    <source>
        <dbReference type="Proteomes" id="UP000002383"/>
    </source>
</evidence>
<dbReference type="GO" id="GO:0005886">
    <property type="term" value="C:plasma membrane"/>
    <property type="evidence" value="ECO:0007669"/>
    <property type="project" value="UniProtKB-SubCell"/>
</dbReference>
<evidence type="ECO:0000259" key="10">
    <source>
        <dbReference type="Pfam" id="PF21687"/>
    </source>
</evidence>
<dbReference type="SUPFAM" id="SSF54523">
    <property type="entry name" value="Pili subunits"/>
    <property type="match status" value="1"/>
</dbReference>
<dbReference type="EMBL" id="CP001339">
    <property type="protein sequence ID" value="ACL71334.1"/>
    <property type="molecule type" value="Genomic_DNA"/>
</dbReference>
<dbReference type="AlphaFoldDB" id="B8GU51"/>
<dbReference type="Proteomes" id="UP000002383">
    <property type="component" value="Chromosome"/>
</dbReference>
<name>B8GU51_THISH</name>
<dbReference type="PANTHER" id="PTHR38831:SF1">
    <property type="entry name" value="TYPE II SECRETION SYSTEM PROTEIN K-RELATED"/>
    <property type="match status" value="1"/>
</dbReference>
<dbReference type="Gene3D" id="1.10.40.60">
    <property type="entry name" value="EpsJ-like"/>
    <property type="match status" value="1"/>
</dbReference>
<keyword evidence="8" id="KW-1133">Transmembrane helix</keyword>
<dbReference type="RefSeq" id="WP_012636823.1">
    <property type="nucleotide sequence ID" value="NC_011901.1"/>
</dbReference>
<keyword evidence="9" id="KW-0472">Membrane</keyword>
<dbReference type="eggNOG" id="COG3156">
    <property type="taxonomic scope" value="Bacteria"/>
</dbReference>
<dbReference type="HOGENOM" id="CLU_972434_0_0_6"/>
<dbReference type="SUPFAM" id="SSF158544">
    <property type="entry name" value="GspK insert domain-like"/>
    <property type="match status" value="1"/>
</dbReference>
<dbReference type="KEGG" id="tgr:Tgr7_0235"/>
<evidence type="ECO:0000256" key="5">
    <source>
        <dbReference type="ARBA" id="ARBA00022519"/>
    </source>
</evidence>
<dbReference type="InterPro" id="IPR005628">
    <property type="entry name" value="GspK"/>
</dbReference>
<evidence type="ECO:0000256" key="8">
    <source>
        <dbReference type="ARBA" id="ARBA00022989"/>
    </source>
</evidence>
<keyword evidence="4" id="KW-1003">Cell membrane</keyword>
<comment type="similarity">
    <text evidence="2">Belongs to the GSP K family.</text>
</comment>
<evidence type="ECO:0000256" key="2">
    <source>
        <dbReference type="ARBA" id="ARBA00007246"/>
    </source>
</evidence>
<comment type="subcellular location">
    <subcellularLocation>
        <location evidence="1">Cell inner membrane</location>
    </subcellularLocation>
</comment>
<organism evidence="11 12">
    <name type="scientific">Thioalkalivibrio sulfidiphilus (strain HL-EbGR7)</name>
    <dbReference type="NCBI Taxonomy" id="396588"/>
    <lineage>
        <taxon>Bacteria</taxon>
        <taxon>Pseudomonadati</taxon>
        <taxon>Pseudomonadota</taxon>
        <taxon>Gammaproteobacteria</taxon>
        <taxon>Chromatiales</taxon>
        <taxon>Ectothiorhodospiraceae</taxon>
        <taxon>Thioalkalivibrio</taxon>
    </lineage>
</organism>
<gene>
    <name evidence="11" type="ordered locus">Tgr7_0235</name>
</gene>
<evidence type="ECO:0000256" key="9">
    <source>
        <dbReference type="ARBA" id="ARBA00023136"/>
    </source>
</evidence>
<evidence type="ECO:0000256" key="3">
    <source>
        <dbReference type="ARBA" id="ARBA00022448"/>
    </source>
</evidence>
<feature type="domain" description="T2SS protein K first SAM-like" evidence="10">
    <location>
        <begin position="101"/>
        <end position="199"/>
    </location>
</feature>
<reference evidence="11 12" key="1">
    <citation type="journal article" date="2011" name="Stand. Genomic Sci.">
        <title>Complete genome sequence of 'Thioalkalivibrio sulfidophilus' HL-EbGr7.</title>
        <authorList>
            <person name="Muyzer G."/>
            <person name="Sorokin D.Y."/>
            <person name="Mavromatis K."/>
            <person name="Lapidus A."/>
            <person name="Clum A."/>
            <person name="Ivanova N."/>
            <person name="Pati A."/>
            <person name="d'Haeseleer P."/>
            <person name="Woyke T."/>
            <person name="Kyrpides N.C."/>
        </authorList>
    </citation>
    <scope>NUCLEOTIDE SEQUENCE [LARGE SCALE GENOMIC DNA]</scope>
    <source>
        <strain evidence="11 12">HL-EbGR7</strain>
    </source>
</reference>
<protein>
    <submittedName>
        <fullName evidence="11">General secretion pathway protein K</fullName>
    </submittedName>
</protein>
<evidence type="ECO:0000313" key="11">
    <source>
        <dbReference type="EMBL" id="ACL71334.1"/>
    </source>
</evidence>
<evidence type="ECO:0000256" key="6">
    <source>
        <dbReference type="ARBA" id="ARBA00022692"/>
    </source>
</evidence>
<dbReference type="InterPro" id="IPR038072">
    <property type="entry name" value="GspK_central_sf"/>
</dbReference>
<evidence type="ECO:0000256" key="7">
    <source>
        <dbReference type="ARBA" id="ARBA00022927"/>
    </source>
</evidence>